<accession>A0A6V8LY61</accession>
<reference evidence="1 2" key="1">
    <citation type="submission" date="2020-04" db="EMBL/GenBank/DDBJ databases">
        <authorList>
            <consortium name="Desulfovibrio sp. FSS-1 genome sequencing consortium"/>
            <person name="Shimoshige H."/>
            <person name="Kobayashi H."/>
            <person name="Maekawa T."/>
        </authorList>
    </citation>
    <scope>NUCLEOTIDE SEQUENCE [LARGE SCALE GENOMIC DNA]</scope>
    <source>
        <strain evidence="1 2">SIID29052-01</strain>
    </source>
</reference>
<evidence type="ECO:0000313" key="1">
    <source>
        <dbReference type="EMBL" id="GFK94587.1"/>
    </source>
</evidence>
<keyword evidence="2" id="KW-1185">Reference proteome</keyword>
<organism evidence="1 2">
    <name type="scientific">Fundidesulfovibrio magnetotacticus</name>
    <dbReference type="NCBI Taxonomy" id="2730080"/>
    <lineage>
        <taxon>Bacteria</taxon>
        <taxon>Pseudomonadati</taxon>
        <taxon>Thermodesulfobacteriota</taxon>
        <taxon>Desulfovibrionia</taxon>
        <taxon>Desulfovibrionales</taxon>
        <taxon>Desulfovibrionaceae</taxon>
        <taxon>Fundidesulfovibrio</taxon>
    </lineage>
</organism>
<name>A0A6V8LY61_9BACT</name>
<reference evidence="1 2" key="2">
    <citation type="submission" date="2020-05" db="EMBL/GenBank/DDBJ databases">
        <title>Draft genome sequence of Desulfovibrio sp. strainFSS-1.</title>
        <authorList>
            <person name="Shimoshige H."/>
            <person name="Kobayashi H."/>
            <person name="Maekawa T."/>
        </authorList>
    </citation>
    <scope>NUCLEOTIDE SEQUENCE [LARGE SCALE GENOMIC DNA]</scope>
    <source>
        <strain evidence="1 2">SIID29052-01</strain>
    </source>
</reference>
<protein>
    <submittedName>
        <fullName evidence="1">Uncharacterized protein</fullName>
    </submittedName>
</protein>
<gene>
    <name evidence="1" type="ORF">NNJEOMEG_02434</name>
</gene>
<dbReference type="Proteomes" id="UP000494245">
    <property type="component" value="Unassembled WGS sequence"/>
</dbReference>
<dbReference type="EMBL" id="BLTE01000010">
    <property type="protein sequence ID" value="GFK94587.1"/>
    <property type="molecule type" value="Genomic_DNA"/>
</dbReference>
<proteinExistence type="predicted"/>
<evidence type="ECO:0000313" key="2">
    <source>
        <dbReference type="Proteomes" id="UP000494245"/>
    </source>
</evidence>
<dbReference type="AlphaFoldDB" id="A0A6V8LY61"/>
<comment type="caution">
    <text evidence="1">The sequence shown here is derived from an EMBL/GenBank/DDBJ whole genome shotgun (WGS) entry which is preliminary data.</text>
</comment>
<sequence>MGYRKPSVLSARIINCLQTILELEPMLRSIDSGQLLLSEFKTLKAFLKEMDAIALDEDDVERIETATERFLQELRIPVARSRDDAPKNMTLQ</sequence>